<sequence>MNKQYGCYLIDLDGTIYRGEKTIQSGVDFVNRLNEKKIPYLFLTNNTTRTPEMIVAKLASHGVITDVDHVYTPIMATVSYLLEHNPGTDAIPVYIIGQIGLWKGLLAEDRIVLDNNNPKYVIVGMDTDLTYKKICIATNAIRKGAEFIGTNSDHVLPSGDKLLPGNGSQCAMIAVASDQKPFFIGKPSAVIVNYALKKIKKNIEESLIVGDNYETDIMAGINCRMDSLLTLTGVTTKKQLAEEKIQPTYVLNNLDEWQL</sequence>
<evidence type="ECO:0000313" key="10">
    <source>
        <dbReference type="Proteomes" id="UP000501676"/>
    </source>
</evidence>
<dbReference type="Pfam" id="PF13344">
    <property type="entry name" value="Hydrolase_6"/>
    <property type="match status" value="1"/>
</dbReference>
<dbReference type="Gene3D" id="3.40.50.1000">
    <property type="entry name" value="HAD superfamily/HAD-like"/>
    <property type="match status" value="2"/>
</dbReference>
<comment type="function">
    <text evidence="5">Catalyzes the dephosphorylation of 2-6 carbon acid sugars in vitro.</text>
</comment>
<evidence type="ECO:0000256" key="1">
    <source>
        <dbReference type="ARBA" id="ARBA00006696"/>
    </source>
</evidence>
<keyword evidence="3 9" id="KW-0378">Hydrolase</keyword>
<evidence type="ECO:0000256" key="6">
    <source>
        <dbReference type="PIRSR" id="PIRSR000915-1"/>
    </source>
</evidence>
<dbReference type="InterPro" id="IPR006354">
    <property type="entry name" value="HAD-SF_hydro_IIA_hyp1"/>
</dbReference>
<evidence type="ECO:0000256" key="4">
    <source>
        <dbReference type="ARBA" id="ARBA00022842"/>
    </source>
</evidence>
<feature type="active site" description="Proton donor" evidence="6">
    <location>
        <position position="13"/>
    </location>
</feature>
<dbReference type="RefSeq" id="WP_006728840.1">
    <property type="nucleotide sequence ID" value="NZ_CP045664.1"/>
</dbReference>
<dbReference type="InterPro" id="IPR023214">
    <property type="entry name" value="HAD_sf"/>
</dbReference>
<evidence type="ECO:0000256" key="2">
    <source>
        <dbReference type="ARBA" id="ARBA00022723"/>
    </source>
</evidence>
<name>A0A6G7B7P7_9LACO</name>
<evidence type="ECO:0000256" key="7">
    <source>
        <dbReference type="PIRSR" id="PIRSR000915-2"/>
    </source>
</evidence>
<evidence type="ECO:0000313" key="9">
    <source>
        <dbReference type="EMBL" id="QIH23513.1"/>
    </source>
</evidence>
<dbReference type="PANTHER" id="PTHR19288:SF46">
    <property type="entry name" value="HALOACID DEHALOGENASE-LIKE HYDROLASE DOMAIN-CONTAINING PROTEIN 2"/>
    <property type="match status" value="1"/>
</dbReference>
<feature type="binding site" evidence="8">
    <location>
        <position position="211"/>
    </location>
    <ligand>
        <name>Mg(2+)</name>
        <dbReference type="ChEBI" id="CHEBI:18420"/>
    </ligand>
</feature>
<keyword evidence="4 5" id="KW-0460">Magnesium</keyword>
<dbReference type="PIRSF" id="PIRSF000915">
    <property type="entry name" value="PGP-type_phosphatase"/>
    <property type="match status" value="1"/>
</dbReference>
<evidence type="ECO:0000256" key="3">
    <source>
        <dbReference type="ARBA" id="ARBA00022801"/>
    </source>
</evidence>
<comment type="similarity">
    <text evidence="1 5">Belongs to the HAD-like hydrolase superfamily. NagD family.</text>
</comment>
<feature type="binding site" evidence="8">
    <location>
        <position position="11"/>
    </location>
    <ligand>
        <name>Mg(2+)</name>
        <dbReference type="ChEBI" id="CHEBI:18420"/>
    </ligand>
</feature>
<dbReference type="GO" id="GO:0016791">
    <property type="term" value="F:phosphatase activity"/>
    <property type="evidence" value="ECO:0007669"/>
    <property type="project" value="TreeGrafter"/>
</dbReference>
<dbReference type="GO" id="GO:0046872">
    <property type="term" value="F:metal ion binding"/>
    <property type="evidence" value="ECO:0007669"/>
    <property type="project" value="UniProtKB-KW"/>
</dbReference>
<dbReference type="InterPro" id="IPR006357">
    <property type="entry name" value="HAD-SF_hydro_IIA"/>
</dbReference>
<proteinExistence type="inferred from homology"/>
<dbReference type="NCBIfam" id="TIGR01460">
    <property type="entry name" value="HAD-SF-IIA"/>
    <property type="match status" value="1"/>
</dbReference>
<dbReference type="InterPro" id="IPR036412">
    <property type="entry name" value="HAD-like_sf"/>
</dbReference>
<accession>A0A6G7B7P7</accession>
<keyword evidence="2 5" id="KW-0479">Metal-binding</keyword>
<dbReference type="PANTHER" id="PTHR19288">
    <property type="entry name" value="4-NITROPHENYLPHOSPHATASE-RELATED"/>
    <property type="match status" value="1"/>
</dbReference>
<dbReference type="AlphaFoldDB" id="A0A6G7B7P7"/>
<dbReference type="CDD" id="cd07530">
    <property type="entry name" value="HAD_Pase_UmpH-like"/>
    <property type="match status" value="1"/>
</dbReference>
<dbReference type="EC" id="3.1.3.-" evidence="5"/>
<dbReference type="SUPFAM" id="SSF56784">
    <property type="entry name" value="HAD-like"/>
    <property type="match status" value="1"/>
</dbReference>
<dbReference type="Pfam" id="PF13242">
    <property type="entry name" value="Hydrolase_like"/>
    <property type="match status" value="1"/>
</dbReference>
<gene>
    <name evidence="9" type="ORF">G6Z83_01970</name>
</gene>
<protein>
    <recommendedName>
        <fullName evidence="5">Acid sugar phosphatase</fullName>
        <ecNumber evidence="5">3.1.3.-</ecNumber>
    </recommendedName>
</protein>
<organism evidence="9 10">
    <name type="scientific">Lactobacillus iners</name>
    <dbReference type="NCBI Taxonomy" id="147802"/>
    <lineage>
        <taxon>Bacteria</taxon>
        <taxon>Bacillati</taxon>
        <taxon>Bacillota</taxon>
        <taxon>Bacilli</taxon>
        <taxon>Lactobacillales</taxon>
        <taxon>Lactobacillaceae</taxon>
        <taxon>Lactobacillus</taxon>
    </lineage>
</organism>
<evidence type="ECO:0000256" key="8">
    <source>
        <dbReference type="PIRSR" id="PIRSR000915-3"/>
    </source>
</evidence>
<dbReference type="GeneID" id="93221188"/>
<feature type="binding site" evidence="8">
    <location>
        <position position="13"/>
    </location>
    <ligand>
        <name>Mg(2+)</name>
        <dbReference type="ChEBI" id="CHEBI:18420"/>
    </ligand>
</feature>
<dbReference type="NCBIfam" id="TIGR01457">
    <property type="entry name" value="HAD-SF-IIA-hyp2"/>
    <property type="match status" value="1"/>
</dbReference>
<comment type="cofactor">
    <cofactor evidence="8">
        <name>Mg(2+)</name>
        <dbReference type="ChEBI" id="CHEBI:18420"/>
    </cofactor>
    <text evidence="8">Divalent metal ions. Mg(2+) is the most effective.</text>
</comment>
<dbReference type="EMBL" id="CP049228">
    <property type="protein sequence ID" value="QIH23513.1"/>
    <property type="molecule type" value="Genomic_DNA"/>
</dbReference>
<dbReference type="GO" id="GO:0005737">
    <property type="term" value="C:cytoplasm"/>
    <property type="evidence" value="ECO:0007669"/>
    <property type="project" value="TreeGrafter"/>
</dbReference>
<evidence type="ECO:0000256" key="5">
    <source>
        <dbReference type="PIRNR" id="PIRNR000915"/>
    </source>
</evidence>
<reference evidence="9 10" key="1">
    <citation type="submission" date="2020-02" db="EMBL/GenBank/DDBJ databases">
        <title>Complete genome sequences of six Lactobacillus iners strains isolated from the human vagina.</title>
        <authorList>
            <person name="France M.T."/>
            <person name="Rutt L."/>
            <person name="Narina S."/>
            <person name="Arbaugh S."/>
            <person name="Humphrys M.S."/>
            <person name="Ma B."/>
            <person name="Hayward M.R."/>
            <person name="Relman D."/>
            <person name="Kwon D.S."/>
            <person name="Ravel J."/>
        </authorList>
    </citation>
    <scope>NUCLEOTIDE SEQUENCE [LARGE SCALE GENOMIC DNA]</scope>
    <source>
        <strain evidence="9 10">C0210C1</strain>
    </source>
</reference>
<feature type="binding site" evidence="7">
    <location>
        <position position="186"/>
    </location>
    <ligand>
        <name>substrate</name>
    </ligand>
</feature>
<feature type="active site" description="Nucleophile" evidence="6">
    <location>
        <position position="11"/>
    </location>
</feature>
<dbReference type="Proteomes" id="UP000501676">
    <property type="component" value="Chromosome"/>
</dbReference>